<gene>
    <name evidence="1" type="ORF">COJ50_07160</name>
</gene>
<dbReference type="GO" id="GO:0016787">
    <property type="term" value="F:hydrolase activity"/>
    <property type="evidence" value="ECO:0007669"/>
    <property type="project" value="UniProtKB-KW"/>
</dbReference>
<dbReference type="AlphaFoldDB" id="A0A2B1KN23"/>
<keyword evidence="1" id="KW-0378">Hydrolase</keyword>
<dbReference type="Gene3D" id="3.90.79.10">
    <property type="entry name" value="Nucleoside Triphosphate Pyrophosphohydrolase"/>
    <property type="match status" value="1"/>
</dbReference>
<sequence length="42" mass="4883">MPMSLYYTKIRERLGHELIFMPSVAAIIKNEQGYILSRINGQ</sequence>
<comment type="caution">
    <text evidence="1">The sequence shown here is derived from an EMBL/GenBank/DDBJ whole genome shotgun (WGS) entry which is preliminary data.</text>
</comment>
<proteinExistence type="predicted"/>
<protein>
    <submittedName>
        <fullName evidence="1">Phosphohydrolase</fullName>
    </submittedName>
</protein>
<name>A0A2B1KN23_BACCE</name>
<evidence type="ECO:0000313" key="2">
    <source>
        <dbReference type="Proteomes" id="UP000225182"/>
    </source>
</evidence>
<reference evidence="1 2" key="1">
    <citation type="submission" date="2017-09" db="EMBL/GenBank/DDBJ databases">
        <title>Large-scale bioinformatics analysis of Bacillus genomes uncovers conserved roles of natural products in bacterial physiology.</title>
        <authorList>
            <consortium name="Agbiome Team Llc"/>
            <person name="Bleich R.M."/>
            <person name="Grubbs K.J."/>
            <person name="Santa Maria K.C."/>
            <person name="Allen S.E."/>
            <person name="Farag S."/>
            <person name="Shank E.A."/>
            <person name="Bowers A."/>
        </authorList>
    </citation>
    <scope>NUCLEOTIDE SEQUENCE [LARGE SCALE GENOMIC DNA]</scope>
    <source>
        <strain evidence="1 2">AFS076905</strain>
    </source>
</reference>
<dbReference type="EMBL" id="NUYN01000010">
    <property type="protein sequence ID" value="PFN27884.1"/>
    <property type="molecule type" value="Genomic_DNA"/>
</dbReference>
<dbReference type="Proteomes" id="UP000225182">
    <property type="component" value="Unassembled WGS sequence"/>
</dbReference>
<organism evidence="1 2">
    <name type="scientific">Bacillus cereus</name>
    <dbReference type="NCBI Taxonomy" id="1396"/>
    <lineage>
        <taxon>Bacteria</taxon>
        <taxon>Bacillati</taxon>
        <taxon>Bacillota</taxon>
        <taxon>Bacilli</taxon>
        <taxon>Bacillales</taxon>
        <taxon>Bacillaceae</taxon>
        <taxon>Bacillus</taxon>
        <taxon>Bacillus cereus group</taxon>
    </lineage>
</organism>
<accession>A0A2B1KN23</accession>
<evidence type="ECO:0000313" key="1">
    <source>
        <dbReference type="EMBL" id="PFN27884.1"/>
    </source>
</evidence>